<feature type="transmembrane region" description="Helical" evidence="1">
    <location>
        <begin position="148"/>
        <end position="173"/>
    </location>
</feature>
<feature type="transmembrane region" description="Helical" evidence="1">
    <location>
        <begin position="185"/>
        <end position="209"/>
    </location>
</feature>
<keyword evidence="1" id="KW-0812">Transmembrane</keyword>
<accession>A0ABT0S2S9</accession>
<evidence type="ECO:0000313" key="3">
    <source>
        <dbReference type="Proteomes" id="UP001165342"/>
    </source>
</evidence>
<keyword evidence="3" id="KW-1185">Reference proteome</keyword>
<dbReference type="RefSeq" id="WP_249831680.1">
    <property type="nucleotide sequence ID" value="NZ_JAMGBE010000003.1"/>
</dbReference>
<protein>
    <submittedName>
        <fullName evidence="2">DUF2569 domain-containing protein</fullName>
    </submittedName>
</protein>
<comment type="caution">
    <text evidence="2">The sequence shown here is derived from an EMBL/GenBank/DDBJ whole genome shotgun (WGS) entry which is preliminary data.</text>
</comment>
<keyword evidence="1" id="KW-0472">Membrane</keyword>
<name>A0ABT0S2S9_9SPHN</name>
<gene>
    <name evidence="2" type="ORF">LZ538_08960</name>
</gene>
<feature type="transmembrane region" description="Helical" evidence="1">
    <location>
        <begin position="109"/>
        <end position="128"/>
    </location>
</feature>
<feature type="transmembrane region" description="Helical" evidence="1">
    <location>
        <begin position="229"/>
        <end position="248"/>
    </location>
</feature>
<evidence type="ECO:0000313" key="2">
    <source>
        <dbReference type="EMBL" id="MCL6730180.1"/>
    </source>
</evidence>
<dbReference type="EMBL" id="JAMGBE010000003">
    <property type="protein sequence ID" value="MCL6730180.1"/>
    <property type="molecule type" value="Genomic_DNA"/>
</dbReference>
<feature type="transmembrane region" description="Helical" evidence="1">
    <location>
        <begin position="57"/>
        <end position="79"/>
    </location>
</feature>
<reference evidence="2" key="1">
    <citation type="submission" date="2022-05" db="EMBL/GenBank/DDBJ databases">
        <authorList>
            <person name="Jo J.-H."/>
            <person name="Im W.-T."/>
        </authorList>
    </citation>
    <scope>NUCLEOTIDE SEQUENCE</scope>
    <source>
        <strain evidence="2">SE220</strain>
    </source>
</reference>
<keyword evidence="1" id="KW-1133">Transmembrane helix</keyword>
<proteinExistence type="predicted"/>
<organism evidence="2 3">
    <name type="scientific">Sphingomonas hankyongi</name>
    <dbReference type="NCBI Taxonomy" id="2908209"/>
    <lineage>
        <taxon>Bacteria</taxon>
        <taxon>Pseudomonadati</taxon>
        <taxon>Pseudomonadota</taxon>
        <taxon>Alphaproteobacteria</taxon>
        <taxon>Sphingomonadales</taxon>
        <taxon>Sphingomonadaceae</taxon>
        <taxon>Sphingomonas</taxon>
    </lineage>
</organism>
<sequence length="256" mass="27670">MFEQLSNSTRARSAALLVAINGGLGRILIYWIVIAGLAAAARISFAPHPITVANGTLVSYALLILSPVASTLLALRWFADGDRLEQPLTRLAQIGSWQKVTSREAKRHPLYGAGGIMVSLLVGMMLNVPVRAAEYLAAMPPLPSVTPSWLSALHFAMTLDVVLFGSLYMIAFVAALRRVPLFPRLLLAIWLGDLAMQLFTAHLVTSAGGLPTGVASALHSLLEGNVKKVLISMALWLPYLLLSTRVNITYRHRLPA</sequence>
<dbReference type="Proteomes" id="UP001165342">
    <property type="component" value="Unassembled WGS sequence"/>
</dbReference>
<evidence type="ECO:0000256" key="1">
    <source>
        <dbReference type="SAM" id="Phobius"/>
    </source>
</evidence>